<comment type="caution">
    <text evidence="1">The sequence shown here is derived from an EMBL/GenBank/DDBJ whole genome shotgun (WGS) entry which is preliminary data.</text>
</comment>
<sequence>MKFEVKQGSKKLIFNSELTGLVVNGKEYVSGKGGALIYDQTKELKASEVKLQMSSNTSTLIPALRVLSVPYSSYFDQKEVVESQNNITFYWNKSKLAAFYNRFSTDELDYGKRESVIREAVNFLTANIAKLRLEDEFLVRVLEVCKLLGFYQGFPIFDSSTGFAKLQSRLGIHIDPEAIMISTPLDKYEQDVYELAESILEVTGLEFSRKKNRVVFPKDKKLINLLGLKLE</sequence>
<evidence type="ECO:0000313" key="2">
    <source>
        <dbReference type="Proteomes" id="UP000178176"/>
    </source>
</evidence>
<dbReference type="AlphaFoldDB" id="A0A1F4YCR2"/>
<gene>
    <name evidence="1" type="ORF">A2876_01410</name>
</gene>
<name>A0A1F4YCR2_9BACT</name>
<organism evidence="1 2">
    <name type="scientific">Candidatus Amesbacteria bacterium RIFCSPHIGHO2_01_FULL_48_32b</name>
    <dbReference type="NCBI Taxonomy" id="1797253"/>
    <lineage>
        <taxon>Bacteria</taxon>
        <taxon>Candidatus Amesiibacteriota</taxon>
    </lineage>
</organism>
<reference evidence="1 2" key="1">
    <citation type="journal article" date="2016" name="Nat. Commun.">
        <title>Thousands of microbial genomes shed light on interconnected biogeochemical processes in an aquifer system.</title>
        <authorList>
            <person name="Anantharaman K."/>
            <person name="Brown C.T."/>
            <person name="Hug L.A."/>
            <person name="Sharon I."/>
            <person name="Castelle C.J."/>
            <person name="Probst A.J."/>
            <person name="Thomas B.C."/>
            <person name="Singh A."/>
            <person name="Wilkins M.J."/>
            <person name="Karaoz U."/>
            <person name="Brodie E.L."/>
            <person name="Williams K.H."/>
            <person name="Hubbard S.S."/>
            <person name="Banfield J.F."/>
        </authorList>
    </citation>
    <scope>NUCLEOTIDE SEQUENCE [LARGE SCALE GENOMIC DNA]</scope>
</reference>
<accession>A0A1F4YCR2</accession>
<dbReference type="Proteomes" id="UP000178176">
    <property type="component" value="Unassembled WGS sequence"/>
</dbReference>
<dbReference type="EMBL" id="MEXH01000029">
    <property type="protein sequence ID" value="OGC91749.1"/>
    <property type="molecule type" value="Genomic_DNA"/>
</dbReference>
<evidence type="ECO:0000313" key="1">
    <source>
        <dbReference type="EMBL" id="OGC91749.1"/>
    </source>
</evidence>
<proteinExistence type="predicted"/>
<protein>
    <submittedName>
        <fullName evidence="1">Uncharacterized protein</fullName>
    </submittedName>
</protein>